<dbReference type="GO" id="GO:0051539">
    <property type="term" value="F:4 iron, 4 sulfur cluster binding"/>
    <property type="evidence" value="ECO:0007669"/>
    <property type="project" value="UniProtKB-KW"/>
</dbReference>
<evidence type="ECO:0000256" key="5">
    <source>
        <dbReference type="ARBA" id="ARBA00023014"/>
    </source>
</evidence>
<dbReference type="GO" id="GO:0046872">
    <property type="term" value="F:metal ion binding"/>
    <property type="evidence" value="ECO:0007669"/>
    <property type="project" value="UniProtKB-KW"/>
</dbReference>
<evidence type="ECO:0000256" key="1">
    <source>
        <dbReference type="ARBA" id="ARBA00022485"/>
    </source>
</evidence>
<dbReference type="InterPro" id="IPR011989">
    <property type="entry name" value="ARM-like"/>
</dbReference>
<dbReference type="InterPro" id="IPR016024">
    <property type="entry name" value="ARM-type_fold"/>
</dbReference>
<evidence type="ECO:0000313" key="7">
    <source>
        <dbReference type="EMBL" id="MYD91992.1"/>
    </source>
</evidence>
<proteinExistence type="predicted"/>
<feature type="domain" description="DUF1730" evidence="6">
    <location>
        <begin position="73"/>
        <end position="142"/>
    </location>
</feature>
<dbReference type="GO" id="GO:0008616">
    <property type="term" value="P:tRNA queuosine(34) biosynthetic process"/>
    <property type="evidence" value="ECO:0007669"/>
    <property type="project" value="InterPro"/>
</dbReference>
<evidence type="ECO:0000256" key="2">
    <source>
        <dbReference type="ARBA" id="ARBA00022723"/>
    </source>
</evidence>
<dbReference type="Gene3D" id="1.25.10.10">
    <property type="entry name" value="Leucine-rich Repeat Variant"/>
    <property type="match status" value="1"/>
</dbReference>
<dbReference type="InterPro" id="IPR004453">
    <property type="entry name" value="QueG"/>
</dbReference>
<gene>
    <name evidence="7" type="ORF">F4Y08_16960</name>
</gene>
<name>A0A6B1DZ87_9CHLR</name>
<keyword evidence="3" id="KW-0560">Oxidoreductase</keyword>
<keyword evidence="1" id="KW-0004">4Fe-4S</keyword>
<dbReference type="GO" id="GO:0052693">
    <property type="term" value="F:epoxyqueuosine reductase activity"/>
    <property type="evidence" value="ECO:0007669"/>
    <property type="project" value="TreeGrafter"/>
</dbReference>
<dbReference type="Pfam" id="PF13646">
    <property type="entry name" value="HEAT_2"/>
    <property type="match status" value="1"/>
</dbReference>
<protein>
    <submittedName>
        <fullName evidence="7">DUF1730 domain-containing protein</fullName>
    </submittedName>
</protein>
<evidence type="ECO:0000259" key="6">
    <source>
        <dbReference type="Pfam" id="PF08331"/>
    </source>
</evidence>
<evidence type="ECO:0000256" key="4">
    <source>
        <dbReference type="ARBA" id="ARBA00023004"/>
    </source>
</evidence>
<reference evidence="7" key="1">
    <citation type="submission" date="2019-09" db="EMBL/GenBank/DDBJ databases">
        <title>Characterisation of the sponge microbiome using genome-centric metagenomics.</title>
        <authorList>
            <person name="Engelberts J.P."/>
            <person name="Robbins S.J."/>
            <person name="De Goeij J.M."/>
            <person name="Aranda M."/>
            <person name="Bell S.C."/>
            <person name="Webster N.S."/>
        </authorList>
    </citation>
    <scope>NUCLEOTIDE SEQUENCE</scope>
    <source>
        <strain evidence="7">SB0662_bin_9</strain>
    </source>
</reference>
<keyword evidence="2" id="KW-0479">Metal-binding</keyword>
<keyword evidence="5" id="KW-0411">Iron-sulfur</keyword>
<dbReference type="PROSITE" id="PS00198">
    <property type="entry name" value="4FE4S_FER_1"/>
    <property type="match status" value="1"/>
</dbReference>
<accession>A0A6B1DZ87</accession>
<dbReference type="PANTHER" id="PTHR30002">
    <property type="entry name" value="EPOXYQUEUOSINE REDUCTASE"/>
    <property type="match status" value="1"/>
</dbReference>
<dbReference type="Pfam" id="PF13484">
    <property type="entry name" value="Fer4_16"/>
    <property type="match status" value="1"/>
</dbReference>
<dbReference type="AlphaFoldDB" id="A0A6B1DZ87"/>
<sequence>MTQPELSASTIRVLASGLGFDLCRIASPRSGAVHADYLEAWLEEGCHGDMAWLARNPDIRMHPDRLLVADSQPVRTLVVLGVDYLHTDLPEHVRRDPSRGIFARYAWHEDYHDQIKPRLFELDARIRKLSGRTAHARCWVDTGPVVERDWAMASGLAFTGKNCCSINPDLGSWIFLAVLAIPETVAPDPTPAVRSSAPALSPIAVMDGLPYEQDLGSWKSSEAGDATRTMTCGRCTRCLDQCPTDAFRGPLMLDARRCISYWTIEAKGAVPRDLRSLFGNLVFGCDVCQEVCPWNHNRQPGAGFLASQPIQTEWMAPRLLDGFRENHPYWLDDRAFRAYFRRSAVKRAKRTGMLRNVCTALGNWGAPAALQALEKALQEDSAAVREHAVWALGQVMRKSTGSNAGGILRTHQAGETNTGVREELAAQLTR</sequence>
<dbReference type="PANTHER" id="PTHR30002:SF4">
    <property type="entry name" value="EPOXYQUEUOSINE REDUCTASE"/>
    <property type="match status" value="1"/>
</dbReference>
<dbReference type="InterPro" id="IPR017900">
    <property type="entry name" value="4Fe4S_Fe_S_CS"/>
</dbReference>
<dbReference type="Gene3D" id="3.30.70.20">
    <property type="match status" value="1"/>
</dbReference>
<evidence type="ECO:0000256" key="3">
    <source>
        <dbReference type="ARBA" id="ARBA00023002"/>
    </source>
</evidence>
<keyword evidence="4" id="KW-0408">Iron</keyword>
<dbReference type="SUPFAM" id="SSF46548">
    <property type="entry name" value="alpha-helical ferredoxin"/>
    <property type="match status" value="1"/>
</dbReference>
<organism evidence="7">
    <name type="scientific">Caldilineaceae bacterium SB0662_bin_9</name>
    <dbReference type="NCBI Taxonomy" id="2605258"/>
    <lineage>
        <taxon>Bacteria</taxon>
        <taxon>Bacillati</taxon>
        <taxon>Chloroflexota</taxon>
        <taxon>Caldilineae</taxon>
        <taxon>Caldilineales</taxon>
        <taxon>Caldilineaceae</taxon>
    </lineage>
</organism>
<dbReference type="Pfam" id="PF08331">
    <property type="entry name" value="QueG_DUF1730"/>
    <property type="match status" value="1"/>
</dbReference>
<dbReference type="EMBL" id="VXPY01000122">
    <property type="protein sequence ID" value="MYD91992.1"/>
    <property type="molecule type" value="Genomic_DNA"/>
</dbReference>
<dbReference type="SUPFAM" id="SSF48371">
    <property type="entry name" value="ARM repeat"/>
    <property type="match status" value="1"/>
</dbReference>
<dbReference type="InterPro" id="IPR013542">
    <property type="entry name" value="QueG_DUF1730"/>
</dbReference>
<comment type="caution">
    <text evidence="7">The sequence shown here is derived from an EMBL/GenBank/DDBJ whole genome shotgun (WGS) entry which is preliminary data.</text>
</comment>